<feature type="domain" description="WhiA LAGLIDADG-like" evidence="2">
    <location>
        <begin position="5"/>
        <end position="53"/>
    </location>
</feature>
<name>A2DLF7_TRIV3</name>
<evidence type="ECO:0000256" key="1">
    <source>
        <dbReference type="SAM" id="Phobius"/>
    </source>
</evidence>
<evidence type="ECO:0000313" key="3">
    <source>
        <dbReference type="EMBL" id="EAY18775.1"/>
    </source>
</evidence>
<dbReference type="InParanoid" id="A2DLF7"/>
<keyword evidence="1" id="KW-0812">Transmembrane</keyword>
<dbReference type="Proteomes" id="UP000001542">
    <property type="component" value="Unassembled WGS sequence"/>
</dbReference>
<accession>A2DLF7</accession>
<keyword evidence="1" id="KW-0472">Membrane</keyword>
<evidence type="ECO:0000259" key="2">
    <source>
        <dbReference type="Pfam" id="PF14527"/>
    </source>
</evidence>
<feature type="domain" description="WhiA LAGLIDADG-like" evidence="2">
    <location>
        <begin position="135"/>
        <end position="189"/>
    </location>
</feature>
<keyword evidence="4" id="KW-1185">Reference proteome</keyword>
<dbReference type="Pfam" id="PF14527">
    <property type="entry name" value="LAGLIDADG_WhiA"/>
    <property type="match status" value="2"/>
</dbReference>
<reference evidence="3" key="1">
    <citation type="submission" date="2006-10" db="EMBL/GenBank/DDBJ databases">
        <authorList>
            <person name="Amadeo P."/>
            <person name="Zhao Q."/>
            <person name="Wortman J."/>
            <person name="Fraser-Liggett C."/>
            <person name="Carlton J."/>
        </authorList>
    </citation>
    <scope>NUCLEOTIDE SEQUENCE</scope>
    <source>
        <strain evidence="3">G3</strain>
    </source>
</reference>
<keyword evidence="1" id="KW-1133">Transmembrane helix</keyword>
<dbReference type="AlphaFoldDB" id="A2DLF7"/>
<dbReference type="EMBL" id="DS113215">
    <property type="protein sequence ID" value="EAY18775.1"/>
    <property type="molecule type" value="Genomic_DNA"/>
</dbReference>
<sequence length="452" mass="52082">MEKLSLELLLENEEKWPDLTEVLQCFDFYSCLNKANPNLLAFIVKNFDRILSMVFEEKIKDSKTMTAVVSILCSSNLTVKNVLFKETKFVNYIIEYPKTIKIYHPPSIPQYFHSLPSIISDNSNEISSQFANKDYIESIIQICDLIEAFTFMKNLLNSRSPYVMVFLSQINIAQMLTNIITDNNVLSLHGILLFESIIDRYARQCAAAIVNNNMITRMINLSIQKDANNMANFTNFLYQESYRYPNESIWQTIQFLVDDRIPEICESILSRPRFMPISRSLCEIVLTYLEFQGQFFPKAVHVTEKLINDMFTHPTNSFLHNTSLKFIDFLSNYPVQFTEICSRTELCKKIIEYDRSNQKQANSCVWGVLWQISLLIRNPIGVPKKEWDLVIARNKKMHSVISTPLPKAVMNKYSKVVSKLGPSSLSPKFSLINIFAVVIGLIAGILVYANNK</sequence>
<dbReference type="VEuPathDB" id="TrichDB:TVAG_268080"/>
<dbReference type="InterPro" id="IPR039518">
    <property type="entry name" value="WhiA_LAGLIDADG_dom"/>
</dbReference>
<gene>
    <name evidence="3" type="ORF">TVAG_268080</name>
</gene>
<reference evidence="3" key="2">
    <citation type="journal article" date="2007" name="Science">
        <title>Draft genome sequence of the sexually transmitted pathogen Trichomonas vaginalis.</title>
        <authorList>
            <person name="Carlton J.M."/>
            <person name="Hirt R.P."/>
            <person name="Silva J.C."/>
            <person name="Delcher A.L."/>
            <person name="Schatz M."/>
            <person name="Zhao Q."/>
            <person name="Wortman J.R."/>
            <person name="Bidwell S.L."/>
            <person name="Alsmark U.C.M."/>
            <person name="Besteiro S."/>
            <person name="Sicheritz-Ponten T."/>
            <person name="Noel C.J."/>
            <person name="Dacks J.B."/>
            <person name="Foster P.G."/>
            <person name="Simillion C."/>
            <person name="Van de Peer Y."/>
            <person name="Miranda-Saavedra D."/>
            <person name="Barton G.J."/>
            <person name="Westrop G.D."/>
            <person name="Mueller S."/>
            <person name="Dessi D."/>
            <person name="Fiori P.L."/>
            <person name="Ren Q."/>
            <person name="Paulsen I."/>
            <person name="Zhang H."/>
            <person name="Bastida-Corcuera F.D."/>
            <person name="Simoes-Barbosa A."/>
            <person name="Brown M.T."/>
            <person name="Hayes R.D."/>
            <person name="Mukherjee M."/>
            <person name="Okumura C.Y."/>
            <person name="Schneider R."/>
            <person name="Smith A.J."/>
            <person name="Vanacova S."/>
            <person name="Villalvazo M."/>
            <person name="Haas B.J."/>
            <person name="Pertea M."/>
            <person name="Feldblyum T.V."/>
            <person name="Utterback T.R."/>
            <person name="Shu C.L."/>
            <person name="Osoegawa K."/>
            <person name="de Jong P.J."/>
            <person name="Hrdy I."/>
            <person name="Horvathova L."/>
            <person name="Zubacova Z."/>
            <person name="Dolezal P."/>
            <person name="Malik S.B."/>
            <person name="Logsdon J.M. Jr."/>
            <person name="Henze K."/>
            <person name="Gupta A."/>
            <person name="Wang C.C."/>
            <person name="Dunne R.L."/>
            <person name="Upcroft J.A."/>
            <person name="Upcroft P."/>
            <person name="White O."/>
            <person name="Salzberg S.L."/>
            <person name="Tang P."/>
            <person name="Chiu C.-H."/>
            <person name="Lee Y.-S."/>
            <person name="Embley T.M."/>
            <person name="Coombs G.H."/>
            <person name="Mottram J.C."/>
            <person name="Tachezy J."/>
            <person name="Fraser-Liggett C.M."/>
            <person name="Johnson P.J."/>
        </authorList>
    </citation>
    <scope>NUCLEOTIDE SEQUENCE [LARGE SCALE GENOMIC DNA]</scope>
    <source>
        <strain evidence="3">G3</strain>
    </source>
</reference>
<dbReference type="RefSeq" id="XP_001579761.1">
    <property type="nucleotide sequence ID" value="XM_001579711.1"/>
</dbReference>
<proteinExistence type="predicted"/>
<evidence type="ECO:0000313" key="4">
    <source>
        <dbReference type="Proteomes" id="UP000001542"/>
    </source>
</evidence>
<feature type="transmembrane region" description="Helical" evidence="1">
    <location>
        <begin position="429"/>
        <end position="449"/>
    </location>
</feature>
<protein>
    <recommendedName>
        <fullName evidence="2">WhiA LAGLIDADG-like domain-containing protein</fullName>
    </recommendedName>
</protein>
<dbReference type="KEGG" id="tva:5464289"/>
<dbReference type="VEuPathDB" id="TrichDB:TVAGG3_0013760"/>
<organism evidence="3 4">
    <name type="scientific">Trichomonas vaginalis (strain ATCC PRA-98 / G3)</name>
    <dbReference type="NCBI Taxonomy" id="412133"/>
    <lineage>
        <taxon>Eukaryota</taxon>
        <taxon>Metamonada</taxon>
        <taxon>Parabasalia</taxon>
        <taxon>Trichomonadida</taxon>
        <taxon>Trichomonadidae</taxon>
        <taxon>Trichomonas</taxon>
    </lineage>
</organism>